<reference evidence="1 2" key="1">
    <citation type="submission" date="2023-08" db="EMBL/GenBank/DDBJ databases">
        <title>Achromobacter seleniivolatilans sp. nov., isolated from seleniferous soil.</title>
        <authorList>
            <person name="Zhang S."/>
            <person name="Li K."/>
            <person name="Peng J."/>
            <person name="Zhao Q."/>
            <person name="Wang H."/>
            <person name="Guo Y."/>
        </authorList>
    </citation>
    <scope>NUCLEOTIDE SEQUENCE [LARGE SCALE GENOMIC DNA]</scope>
    <source>
        <strain evidence="1 2">R39</strain>
    </source>
</reference>
<evidence type="ECO:0000313" key="1">
    <source>
        <dbReference type="EMBL" id="WMD22113.1"/>
    </source>
</evidence>
<organism evidence="1 2">
    <name type="scientific">Achromobacter seleniivolatilans</name>
    <dbReference type="NCBI Taxonomy" id="3047478"/>
    <lineage>
        <taxon>Bacteria</taxon>
        <taxon>Pseudomonadati</taxon>
        <taxon>Pseudomonadota</taxon>
        <taxon>Betaproteobacteria</taxon>
        <taxon>Burkholderiales</taxon>
        <taxon>Alcaligenaceae</taxon>
        <taxon>Achromobacter</taxon>
    </lineage>
</organism>
<protein>
    <submittedName>
        <fullName evidence="1">Uncharacterized protein</fullName>
    </submittedName>
</protein>
<name>A0ABY9M672_9BURK</name>
<keyword evidence="2" id="KW-1185">Reference proteome</keyword>
<dbReference type="EMBL" id="CP132976">
    <property type="protein sequence ID" value="WMD22113.1"/>
    <property type="molecule type" value="Genomic_DNA"/>
</dbReference>
<dbReference type="RefSeq" id="WP_306946612.1">
    <property type="nucleotide sequence ID" value="NZ_CP132976.1"/>
</dbReference>
<dbReference type="Proteomes" id="UP001234798">
    <property type="component" value="Chromosome"/>
</dbReference>
<evidence type="ECO:0000313" key="2">
    <source>
        <dbReference type="Proteomes" id="UP001234798"/>
    </source>
</evidence>
<proteinExistence type="predicted"/>
<accession>A0ABY9M672</accession>
<sequence length="338" mass="37232">MKKVPVSFGHGCAVSDDMLCVAAFIDELDAEQEFTRMFVLNLAGTEPWNHHDIAGRTIVSVALRPQQQDVPRACYALSEYGYVRIMNSAGITDEEVPARGADQNRKEGRTYSSIAHIGDRAYVCGALNSVYRRDAQGWSSIASALEQQAVKQLQDVVAQITADDTSNIAALTKQMRATPNLESIAGISEDHVYVCGGNGLIMHWNGAVWSQIKSPTRQHLHAIHCLSDTDVLMCGHNGTLLRGNRVSGFHRVALGRNDIHFWSVRSFLGEVYIGTSSGLYTVTGGKLEKISFDLKGVPTDFTVQAIDSTERVLWVVTDKFVLRLMDGVWQLITHPDNV</sequence>
<gene>
    <name evidence="1" type="ORF">RAS12_06985</name>
</gene>